<protein>
    <submittedName>
        <fullName evidence="1">Uncharacterized protein</fullName>
    </submittedName>
</protein>
<evidence type="ECO:0000313" key="2">
    <source>
        <dbReference type="Proteomes" id="UP000261948"/>
    </source>
</evidence>
<name>A0A373F9R9_COMTE</name>
<proteinExistence type="predicted"/>
<comment type="caution">
    <text evidence="1">The sequence shown here is derived from an EMBL/GenBank/DDBJ whole genome shotgun (WGS) entry which is preliminary data.</text>
</comment>
<accession>A0A373F9R9</accession>
<reference evidence="1 2" key="1">
    <citation type="submission" date="2018-08" db="EMBL/GenBank/DDBJ databases">
        <title>Comamonas testosteroni strain SWCO2.</title>
        <authorList>
            <person name="Jiang N."/>
            <person name="Zhang X.Z."/>
        </authorList>
    </citation>
    <scope>NUCLEOTIDE SEQUENCE [LARGE SCALE GENOMIC DNA]</scope>
    <source>
        <strain evidence="1 2">SWCO2</strain>
    </source>
</reference>
<evidence type="ECO:0000313" key="1">
    <source>
        <dbReference type="EMBL" id="RGE40911.1"/>
    </source>
</evidence>
<gene>
    <name evidence="1" type="ORF">DZC30_19370</name>
</gene>
<sequence length="184" mass="20507">MGDVLDFKVPVRHQTQQRLRKNLTLTAYLRTCEDGVKVRSYMSGFPQFGRMVKVLAKHIGFDLAIDGKALLGRALEQAVIAGEELAEAKAVENVDVSDLMVLTLVMEASNLYDWSVAFEDAEGLNQWDSTLISFSNWMKSAKHGEFQVVKHHVDGSEHEKLGLAIRLLCFGAENEMIGRVVGKI</sequence>
<organism evidence="1 2">
    <name type="scientific">Comamonas testosteroni</name>
    <name type="common">Pseudomonas testosteroni</name>
    <dbReference type="NCBI Taxonomy" id="285"/>
    <lineage>
        <taxon>Bacteria</taxon>
        <taxon>Pseudomonadati</taxon>
        <taxon>Pseudomonadota</taxon>
        <taxon>Betaproteobacteria</taxon>
        <taxon>Burkholderiales</taxon>
        <taxon>Comamonadaceae</taxon>
        <taxon>Comamonas</taxon>
    </lineage>
</organism>
<dbReference type="EMBL" id="QURR01000032">
    <property type="protein sequence ID" value="RGE40911.1"/>
    <property type="molecule type" value="Genomic_DNA"/>
</dbReference>
<keyword evidence="2" id="KW-1185">Reference proteome</keyword>
<dbReference type="AlphaFoldDB" id="A0A373F9R9"/>
<dbReference type="Proteomes" id="UP000261948">
    <property type="component" value="Unassembled WGS sequence"/>
</dbReference>